<reference evidence="2 3" key="1">
    <citation type="journal article" date="2018" name="BMC Genomics">
        <title>Genomic comparison of Trypanosoma conorhini and Trypanosoma rangeli to Trypanosoma cruzi strains of high and low virulence.</title>
        <authorList>
            <person name="Bradwell K.R."/>
            <person name="Koparde V.N."/>
            <person name="Matveyev A.V."/>
            <person name="Serrano M.G."/>
            <person name="Alves J.M."/>
            <person name="Parikh H."/>
            <person name="Huang B."/>
            <person name="Lee V."/>
            <person name="Espinosa-Alvarez O."/>
            <person name="Ortiz P.A."/>
            <person name="Costa-Martins A.G."/>
            <person name="Teixeira M.M."/>
            <person name="Buck G.A."/>
        </authorList>
    </citation>
    <scope>NUCLEOTIDE SEQUENCE [LARGE SCALE GENOMIC DNA]</scope>
    <source>
        <strain evidence="2 3">AM80</strain>
    </source>
</reference>
<name>A0A422MWF0_TRYRA</name>
<feature type="non-terminal residue" evidence="2">
    <location>
        <position position="1"/>
    </location>
</feature>
<proteinExistence type="predicted"/>
<gene>
    <name evidence="2" type="ORF">TraAM80_09329</name>
</gene>
<organism evidence="2 3">
    <name type="scientific">Trypanosoma rangeli</name>
    <dbReference type="NCBI Taxonomy" id="5698"/>
    <lineage>
        <taxon>Eukaryota</taxon>
        <taxon>Discoba</taxon>
        <taxon>Euglenozoa</taxon>
        <taxon>Kinetoplastea</taxon>
        <taxon>Metakinetoplastina</taxon>
        <taxon>Trypanosomatida</taxon>
        <taxon>Trypanosomatidae</taxon>
        <taxon>Trypanosoma</taxon>
        <taxon>Herpetosoma</taxon>
    </lineage>
</organism>
<accession>A0A422MWF0</accession>
<dbReference type="GeneID" id="40333262"/>
<protein>
    <submittedName>
        <fullName evidence="2">Uncharacterized protein</fullName>
    </submittedName>
</protein>
<evidence type="ECO:0000313" key="3">
    <source>
        <dbReference type="Proteomes" id="UP000283634"/>
    </source>
</evidence>
<dbReference type="Proteomes" id="UP000283634">
    <property type="component" value="Unassembled WGS sequence"/>
</dbReference>
<dbReference type="AlphaFoldDB" id="A0A422MWF0"/>
<sequence>HTVNWWVAFPKQQARRAWHRPSHRLSRNVRAKSSAGSSVGAPSCSSTPRAYSQCPSCCSAFVRHGFFTDGSAPTTRHIGRCVLHSAPQEGLNVAAEWANKRFVRANIGLHEALSRWYRGAPRSLWNAFPPFWVPCYRAAGA</sequence>
<dbReference type="RefSeq" id="XP_029234158.1">
    <property type="nucleotide sequence ID" value="XM_029386020.1"/>
</dbReference>
<evidence type="ECO:0000256" key="1">
    <source>
        <dbReference type="SAM" id="MobiDB-lite"/>
    </source>
</evidence>
<feature type="region of interest" description="Disordered" evidence="1">
    <location>
        <begin position="17"/>
        <end position="45"/>
    </location>
</feature>
<comment type="caution">
    <text evidence="2">The sequence shown here is derived from an EMBL/GenBank/DDBJ whole genome shotgun (WGS) entry which is preliminary data.</text>
</comment>
<dbReference type="EMBL" id="MKGL01000555">
    <property type="protein sequence ID" value="RNE97509.1"/>
    <property type="molecule type" value="Genomic_DNA"/>
</dbReference>
<keyword evidence="3" id="KW-1185">Reference proteome</keyword>
<evidence type="ECO:0000313" key="2">
    <source>
        <dbReference type="EMBL" id="RNE97509.1"/>
    </source>
</evidence>
<feature type="compositionally biased region" description="Basic residues" evidence="1">
    <location>
        <begin position="17"/>
        <end position="30"/>
    </location>
</feature>